<evidence type="ECO:0000313" key="4">
    <source>
        <dbReference type="EMBL" id="GAA1800110.1"/>
    </source>
</evidence>
<evidence type="ECO:0000256" key="2">
    <source>
        <dbReference type="SAM" id="Phobius"/>
    </source>
</evidence>
<feature type="transmembrane region" description="Helical" evidence="2">
    <location>
        <begin position="30"/>
        <end position="49"/>
    </location>
</feature>
<accession>A0ABN2LV06</accession>
<reference evidence="4 5" key="1">
    <citation type="journal article" date="2019" name="Int. J. Syst. Evol. Microbiol.">
        <title>The Global Catalogue of Microorganisms (GCM) 10K type strain sequencing project: providing services to taxonomists for standard genome sequencing and annotation.</title>
        <authorList>
            <consortium name="The Broad Institute Genomics Platform"/>
            <consortium name="The Broad Institute Genome Sequencing Center for Infectious Disease"/>
            <person name="Wu L."/>
            <person name="Ma J."/>
        </authorList>
    </citation>
    <scope>NUCLEOTIDE SEQUENCE [LARGE SCALE GENOMIC DNA]</scope>
    <source>
        <strain evidence="4 5">JCM 15592</strain>
    </source>
</reference>
<dbReference type="InterPro" id="IPR005183">
    <property type="entry name" value="DUF305_CopM-like"/>
</dbReference>
<dbReference type="InterPro" id="IPR012347">
    <property type="entry name" value="Ferritin-like"/>
</dbReference>
<dbReference type="Gene3D" id="1.20.1260.10">
    <property type="match status" value="1"/>
</dbReference>
<proteinExistence type="predicted"/>
<evidence type="ECO:0000259" key="3">
    <source>
        <dbReference type="Pfam" id="PF03713"/>
    </source>
</evidence>
<keyword evidence="5" id="KW-1185">Reference proteome</keyword>
<keyword evidence="2" id="KW-1133">Transmembrane helix</keyword>
<dbReference type="EMBL" id="BAAAPO010000039">
    <property type="protein sequence ID" value="GAA1800110.1"/>
    <property type="molecule type" value="Genomic_DNA"/>
</dbReference>
<feature type="domain" description="DUF305" evidence="3">
    <location>
        <begin position="62"/>
        <end position="224"/>
    </location>
</feature>
<dbReference type="PANTHER" id="PTHR36933:SF1">
    <property type="entry name" value="SLL0788 PROTEIN"/>
    <property type="match status" value="1"/>
</dbReference>
<evidence type="ECO:0000313" key="5">
    <source>
        <dbReference type="Proteomes" id="UP001499938"/>
    </source>
</evidence>
<sequence length="228" mass="24186">MAQPATAPEAPWAGADPHTDSPKPALGRPALAIVAVLGLLAAALAGFFLNRADGHPGNSSAEAGFARDMSTHHAQAVEMAFLIRDRTQDEDLRRMAFDIITSQQQQIGQMSAWLTLWGLPQTGTDPAMSWMGDMPGMDHGSMSHGEAMASMPGIASSEDMAKLTAAKGVEAEKLFLQLMIAHHKGGVEMAKAALDRAKEPAVRNLAQGMVNAQSAEIETMTAMLAQRE</sequence>
<keyword evidence="2" id="KW-0472">Membrane</keyword>
<gene>
    <name evidence="4" type="ORF">GCM10009811_25000</name>
</gene>
<organism evidence="4 5">
    <name type="scientific">Nostocoides veronense</name>
    <dbReference type="NCBI Taxonomy" id="330836"/>
    <lineage>
        <taxon>Bacteria</taxon>
        <taxon>Bacillati</taxon>
        <taxon>Actinomycetota</taxon>
        <taxon>Actinomycetes</taxon>
        <taxon>Micrococcales</taxon>
        <taxon>Intrasporangiaceae</taxon>
        <taxon>Nostocoides</taxon>
    </lineage>
</organism>
<keyword evidence="2" id="KW-0812">Transmembrane</keyword>
<dbReference type="PANTHER" id="PTHR36933">
    <property type="entry name" value="SLL0788 PROTEIN"/>
    <property type="match status" value="1"/>
</dbReference>
<protein>
    <submittedName>
        <fullName evidence="4">DUF305 domain-containing protein</fullName>
    </submittedName>
</protein>
<name>A0ABN2LV06_9MICO</name>
<comment type="caution">
    <text evidence="4">The sequence shown here is derived from an EMBL/GenBank/DDBJ whole genome shotgun (WGS) entry which is preliminary data.</text>
</comment>
<feature type="region of interest" description="Disordered" evidence="1">
    <location>
        <begin position="1"/>
        <end position="23"/>
    </location>
</feature>
<evidence type="ECO:0000256" key="1">
    <source>
        <dbReference type="SAM" id="MobiDB-lite"/>
    </source>
</evidence>
<dbReference type="Proteomes" id="UP001499938">
    <property type="component" value="Unassembled WGS sequence"/>
</dbReference>
<dbReference type="Pfam" id="PF03713">
    <property type="entry name" value="DUF305"/>
    <property type="match status" value="1"/>
</dbReference>
<dbReference type="RefSeq" id="WP_344085839.1">
    <property type="nucleotide sequence ID" value="NZ_BAAAPO010000039.1"/>
</dbReference>